<dbReference type="PROSITE" id="PS51460">
    <property type="entry name" value="GAR"/>
    <property type="match status" value="1"/>
</dbReference>
<dbReference type="PANTHER" id="PTHR23169:SF23">
    <property type="entry name" value="SHORT STOP, ISOFORM H"/>
    <property type="match status" value="1"/>
</dbReference>
<feature type="region of interest" description="Disordered" evidence="2">
    <location>
        <begin position="1006"/>
        <end position="1039"/>
    </location>
</feature>
<dbReference type="FunFam" id="1.20.58.60:FF:000042">
    <property type="entry name" value="Short stop, isoform N"/>
    <property type="match status" value="1"/>
</dbReference>
<gene>
    <name evidence="5" type="ORF">O3G_MSEX013878</name>
</gene>
<feature type="compositionally biased region" description="Polar residues" evidence="2">
    <location>
        <begin position="1483"/>
        <end position="1507"/>
    </location>
</feature>
<feature type="compositionally biased region" description="Polar residues" evidence="2">
    <location>
        <begin position="1460"/>
        <end position="1470"/>
    </location>
</feature>
<protein>
    <recommendedName>
        <fullName evidence="7">Microtubule-actin cross-linking factor 1-like</fullName>
    </recommendedName>
</protein>
<keyword evidence="6" id="KW-1185">Reference proteome</keyword>
<feature type="domain" description="EF-hand" evidence="3">
    <location>
        <begin position="1132"/>
        <end position="1167"/>
    </location>
</feature>
<dbReference type="PANTHER" id="PTHR23169">
    <property type="entry name" value="ENVOPLAKIN"/>
    <property type="match status" value="1"/>
</dbReference>
<feature type="coiled-coil region" evidence="1">
    <location>
        <begin position="69"/>
        <end position="99"/>
    </location>
</feature>
<dbReference type="GO" id="GO:0008017">
    <property type="term" value="F:microtubule binding"/>
    <property type="evidence" value="ECO:0007669"/>
    <property type="project" value="InterPro"/>
</dbReference>
<feature type="compositionally biased region" description="Low complexity" evidence="2">
    <location>
        <begin position="1272"/>
        <end position="1284"/>
    </location>
</feature>
<dbReference type="InterPro" id="IPR018159">
    <property type="entry name" value="Spectrin/alpha-actinin"/>
</dbReference>
<feature type="region of interest" description="Disordered" evidence="2">
    <location>
        <begin position="1451"/>
        <end position="1550"/>
    </location>
</feature>
<dbReference type="GO" id="GO:0016020">
    <property type="term" value="C:membrane"/>
    <property type="evidence" value="ECO:0007669"/>
    <property type="project" value="TreeGrafter"/>
</dbReference>
<reference evidence="5" key="1">
    <citation type="journal article" date="2016" name="Insect Biochem. Mol. Biol.">
        <title>Multifaceted biological insights from a draft genome sequence of the tobacco hornworm moth, Manduca sexta.</title>
        <authorList>
            <person name="Kanost M.R."/>
            <person name="Arrese E.L."/>
            <person name="Cao X."/>
            <person name="Chen Y.R."/>
            <person name="Chellapilla S."/>
            <person name="Goldsmith M.R."/>
            <person name="Grosse-Wilde E."/>
            <person name="Heckel D.G."/>
            <person name="Herndon N."/>
            <person name="Jiang H."/>
            <person name="Papanicolaou A."/>
            <person name="Qu J."/>
            <person name="Soulages J.L."/>
            <person name="Vogel H."/>
            <person name="Walters J."/>
            <person name="Waterhouse R.M."/>
            <person name="Ahn S.J."/>
            <person name="Almeida F.C."/>
            <person name="An C."/>
            <person name="Aqrawi P."/>
            <person name="Bretschneider A."/>
            <person name="Bryant W.B."/>
            <person name="Bucks S."/>
            <person name="Chao H."/>
            <person name="Chevignon G."/>
            <person name="Christen J.M."/>
            <person name="Clarke D.F."/>
            <person name="Dittmer N.T."/>
            <person name="Ferguson L.C.F."/>
            <person name="Garavelou S."/>
            <person name="Gordon K.H.J."/>
            <person name="Gunaratna R.T."/>
            <person name="Han Y."/>
            <person name="Hauser F."/>
            <person name="He Y."/>
            <person name="Heidel-Fischer H."/>
            <person name="Hirsh A."/>
            <person name="Hu Y."/>
            <person name="Jiang H."/>
            <person name="Kalra D."/>
            <person name="Klinner C."/>
            <person name="Konig C."/>
            <person name="Kovar C."/>
            <person name="Kroll A.R."/>
            <person name="Kuwar S.S."/>
            <person name="Lee S.L."/>
            <person name="Lehman R."/>
            <person name="Li K."/>
            <person name="Li Z."/>
            <person name="Liang H."/>
            <person name="Lovelace S."/>
            <person name="Lu Z."/>
            <person name="Mansfield J.H."/>
            <person name="McCulloch K.J."/>
            <person name="Mathew T."/>
            <person name="Morton B."/>
            <person name="Muzny D.M."/>
            <person name="Neunemann D."/>
            <person name="Ongeri F."/>
            <person name="Pauchet Y."/>
            <person name="Pu L.L."/>
            <person name="Pyrousis I."/>
            <person name="Rao X.J."/>
            <person name="Redding A."/>
            <person name="Roesel C."/>
            <person name="Sanchez-Gracia A."/>
            <person name="Schaack S."/>
            <person name="Shukla A."/>
            <person name="Tetreau G."/>
            <person name="Wang Y."/>
            <person name="Xiong G.H."/>
            <person name="Traut W."/>
            <person name="Walsh T.K."/>
            <person name="Worley K.C."/>
            <person name="Wu D."/>
            <person name="Wu W."/>
            <person name="Wu Y.Q."/>
            <person name="Zhang X."/>
            <person name="Zou Z."/>
            <person name="Zucker H."/>
            <person name="Briscoe A.D."/>
            <person name="Burmester T."/>
            <person name="Clem R.J."/>
            <person name="Feyereisen R."/>
            <person name="Grimmelikhuijzen C.J.P."/>
            <person name="Hamodrakas S.J."/>
            <person name="Hansson B.S."/>
            <person name="Huguet E."/>
            <person name="Jermiin L.S."/>
            <person name="Lan Q."/>
            <person name="Lehman H.K."/>
            <person name="Lorenzen M."/>
            <person name="Merzendorfer H."/>
            <person name="Michalopoulos I."/>
            <person name="Morton D.B."/>
            <person name="Muthukrishnan S."/>
            <person name="Oakeshott J.G."/>
            <person name="Palmer W."/>
            <person name="Park Y."/>
            <person name="Passarelli A.L."/>
            <person name="Rozas J."/>
            <person name="Schwartz L.M."/>
            <person name="Smith W."/>
            <person name="Southgate A."/>
            <person name="Vilcinskas A."/>
            <person name="Vogt R."/>
            <person name="Wang P."/>
            <person name="Werren J."/>
            <person name="Yu X.Q."/>
            <person name="Zhou J.J."/>
            <person name="Brown S.J."/>
            <person name="Scherer S.E."/>
            <person name="Richards S."/>
            <person name="Blissard G.W."/>
        </authorList>
    </citation>
    <scope>NUCLEOTIDE SEQUENCE</scope>
</reference>
<dbReference type="GO" id="GO:0005509">
    <property type="term" value="F:calcium ion binding"/>
    <property type="evidence" value="ECO:0007669"/>
    <property type="project" value="InterPro"/>
</dbReference>
<dbReference type="GO" id="GO:0031122">
    <property type="term" value="P:cytoplasmic microtubule organization"/>
    <property type="evidence" value="ECO:0007669"/>
    <property type="project" value="TreeGrafter"/>
</dbReference>
<dbReference type="FunFam" id="1.20.58.60:FF:000001">
    <property type="entry name" value="Microtubule-actin cross-linking factor 1"/>
    <property type="match status" value="3"/>
</dbReference>
<evidence type="ECO:0000259" key="4">
    <source>
        <dbReference type="PROSITE" id="PS51460"/>
    </source>
</evidence>
<evidence type="ECO:0000313" key="5">
    <source>
        <dbReference type="EMBL" id="KAG6463444.1"/>
    </source>
</evidence>
<dbReference type="InterPro" id="IPR018247">
    <property type="entry name" value="EF_Hand_1_Ca_BS"/>
</dbReference>
<dbReference type="CDD" id="cd00176">
    <property type="entry name" value="SPEC"/>
    <property type="match status" value="4"/>
</dbReference>
<feature type="coiled-coil region" evidence="1">
    <location>
        <begin position="392"/>
        <end position="419"/>
    </location>
</feature>
<dbReference type="Pfam" id="PF13499">
    <property type="entry name" value="EF-hand_7"/>
    <property type="match status" value="1"/>
</dbReference>
<dbReference type="GO" id="GO:0005737">
    <property type="term" value="C:cytoplasm"/>
    <property type="evidence" value="ECO:0007669"/>
    <property type="project" value="TreeGrafter"/>
</dbReference>
<dbReference type="GO" id="GO:0045104">
    <property type="term" value="P:intermediate filament cytoskeleton organization"/>
    <property type="evidence" value="ECO:0007669"/>
    <property type="project" value="InterPro"/>
</dbReference>
<dbReference type="GO" id="GO:0005882">
    <property type="term" value="C:intermediate filament"/>
    <property type="evidence" value="ECO:0007669"/>
    <property type="project" value="TreeGrafter"/>
</dbReference>
<dbReference type="Pfam" id="PF02187">
    <property type="entry name" value="GAS2"/>
    <property type="match status" value="1"/>
</dbReference>
<dbReference type="InterPro" id="IPR003108">
    <property type="entry name" value="GAR_dom"/>
</dbReference>
<feature type="compositionally biased region" description="Low complexity" evidence="2">
    <location>
        <begin position="1517"/>
        <end position="1540"/>
    </location>
</feature>
<dbReference type="InterPro" id="IPR002048">
    <property type="entry name" value="EF_hand_dom"/>
</dbReference>
<dbReference type="CDD" id="cd00051">
    <property type="entry name" value="EFh"/>
    <property type="match status" value="1"/>
</dbReference>
<sequence>MEKQVQMLAMPALRPEQIVQQQDKNEMLQQSITGHKPLVDKLMKTGEALARLCGEDDVAKIQDIVETDCDRYNALRAELRQRQQELEQALQESSQFSDKLEGMLRALSGAADQLQRAEPVSAHPPKIEDQIEENNALVEDLDKRKEAYNAVQRAASDVISKANKSDPAVRDIRNKLEKLNKLWDEVQKSSGSRTRSLESALEVARRFWAALAAVMGTLADLRDTLAAQPPPAAQPRHIQAQQVALQEIRHEIDHTKPEVEKVRKTGSTLMSLCGEPDKPEVKKHMEDLDSAWDNITALYARREENLIDAMEKAMEFHDTLQNLQEFLDTAEDKFSRMGPLGSDIDAVKRQIAQLAAFKQEVDPHMVKVEALNRCTDEAGETAEKLSTLNRKWRELQQKARDRQTELEDALREAQSFNAEIGDLLSWLSEVDSVIAASKPVGGLPETASEQLERFMEVYNEIEANRPKVEAVLQQGQEYLKRQEKPNPTSQLHHNLKNLKSRWDNVTARASDKKIKLEIALKEATEFHDALQAFVDWLTSAEKTLTSAKPVSRVMETLLTQIEEHKVFQKEVATHRETMLHLDKKGTHLKYFSQKQDVILIKNLLVSVQHRWERVVSKAAERTRALDHGFKEAKEFSDIWNNLMNWLNDTEQQLDELNAEATVNDPEKIKQRLNKHREFQKALAAKQPVYDQAMKTGKQLKDKAPKSDENTLKTMLSDMKSKWTTVCSKAVDRQRKLEEALLYSGQFKDAMSALLEWLSKQQKELGADSPLHGDLDTVMALIEQHKQFEEDLHSREQQMQSVMKTGKDLEATVPRDDAASIRQQCSELKLAWETVQTLSEKKAAKLELALKEAEKLHRSVNMLLEWLSDAETKLRFSGQLPEGDEETQQQIFEHERFAEKLHRSVNMLLEWLSDAETKLRFSGQLPEGDEETQQQIFEHERFVRELNEKQRDKDDTIALAHSILGRAHPDAVTVIKHWITIIQSRWDEHDLNRDRSVSPDYYGSRRFSRVSPGRETPDRNLQHYGPRFPPKGSKGAEPEFRSPRVKQLWDKWRTVWLLAWERQRRLHERLVHLRELQRVSNFSWDDWRKRFLKFMNHKKSRLTDLFRKMDKDNNGLIPRNEFIDGIINTKFDTSRLEMGAVADLFDRNGGGLIDWEEFIAALRPDWVERRGPPTDADKIHDEVKRLVMLCTCRQKFRVFQVGEGKYRFGDSQKLRLVRILRSTVMVRVGGGWVALDEFLVKNDPCRAKGRTNIELREQFILADGVSQSMAAFRPRTPRSNTNTPPSTGPITKVRERTARSVPMSAGAVAGRASRSSLSAGTPDSLSDNEAASGLGTKYRKPSVARSTLTPGGSRPGSRPGSRAGSKPPSRHGSNLSLDSTDDVTTPSRIPMRKVTNTRTSTARAAANASKLGLTTPNGGSRPRTPTGFLTPASGRYSGGGMYRTSSIPTLSHVPPLVRSGSFASTEGQTPGRSRIPVLKDHHTNSNVNRQRTPSGSTTPVRSGQQTAVSRLLRKPSDASDSGTPTTPTTPAARRAAAASSRTTEKREPFRL</sequence>
<evidence type="ECO:0000313" key="6">
    <source>
        <dbReference type="Proteomes" id="UP000791440"/>
    </source>
</evidence>
<feature type="compositionally biased region" description="Low complexity" evidence="2">
    <location>
        <begin position="1349"/>
        <end position="1366"/>
    </location>
</feature>
<dbReference type="InterPro" id="IPR002017">
    <property type="entry name" value="Spectrin_repeat"/>
</dbReference>
<reference evidence="5" key="2">
    <citation type="submission" date="2020-12" db="EMBL/GenBank/DDBJ databases">
        <authorList>
            <person name="Kanost M."/>
        </authorList>
    </citation>
    <scope>NUCLEOTIDE SEQUENCE</scope>
</reference>
<dbReference type="GO" id="GO:0030056">
    <property type="term" value="C:hemidesmosome"/>
    <property type="evidence" value="ECO:0007669"/>
    <property type="project" value="TreeGrafter"/>
</dbReference>
<dbReference type="GO" id="GO:0042060">
    <property type="term" value="P:wound healing"/>
    <property type="evidence" value="ECO:0007669"/>
    <property type="project" value="TreeGrafter"/>
</dbReference>
<comment type="caution">
    <text evidence="5">The sequence shown here is derived from an EMBL/GenBank/DDBJ whole genome shotgun (WGS) entry which is preliminary data.</text>
</comment>
<dbReference type="PROSITE" id="PS50222">
    <property type="entry name" value="EF_HAND_2"/>
    <property type="match status" value="2"/>
</dbReference>
<evidence type="ECO:0000256" key="1">
    <source>
        <dbReference type="SAM" id="Coils"/>
    </source>
</evidence>
<dbReference type="SMART" id="SM00150">
    <property type="entry name" value="SPEC"/>
    <property type="match status" value="9"/>
</dbReference>
<dbReference type="EMBL" id="JH668985">
    <property type="protein sequence ID" value="KAG6463444.1"/>
    <property type="molecule type" value="Genomic_DNA"/>
</dbReference>
<dbReference type="FunFam" id="1.20.58.60:FF:000040">
    <property type="entry name" value="Short stop, isoform N"/>
    <property type="match status" value="1"/>
</dbReference>
<dbReference type="Pfam" id="PF00435">
    <property type="entry name" value="Spectrin"/>
    <property type="match status" value="8"/>
</dbReference>
<dbReference type="Proteomes" id="UP000791440">
    <property type="component" value="Unassembled WGS sequence"/>
</dbReference>
<dbReference type="GO" id="GO:0005198">
    <property type="term" value="F:structural molecule activity"/>
    <property type="evidence" value="ECO:0007669"/>
    <property type="project" value="TreeGrafter"/>
</dbReference>
<evidence type="ECO:0000259" key="3">
    <source>
        <dbReference type="PROSITE" id="PS50222"/>
    </source>
</evidence>
<name>A0A922CYM1_MANSE</name>
<dbReference type="FunFam" id="1.10.238.10:FF:000031">
    <property type="entry name" value="Short stop, isoform J"/>
    <property type="match status" value="1"/>
</dbReference>
<feature type="compositionally biased region" description="Low complexity" evidence="2">
    <location>
        <begin position="1395"/>
        <end position="1408"/>
    </location>
</feature>
<proteinExistence type="predicted"/>
<dbReference type="PROSITE" id="PS00018">
    <property type="entry name" value="EF_HAND_1"/>
    <property type="match status" value="1"/>
</dbReference>
<accession>A0A922CYM1</accession>
<feature type="domain" description="GAR" evidence="4">
    <location>
        <begin position="1173"/>
        <end position="1245"/>
    </location>
</feature>
<dbReference type="InterPro" id="IPR043197">
    <property type="entry name" value="Plakin"/>
</dbReference>
<feature type="domain" description="EF-hand" evidence="3">
    <location>
        <begin position="1096"/>
        <end position="1131"/>
    </location>
</feature>
<evidence type="ECO:0000256" key="2">
    <source>
        <dbReference type="SAM" id="MobiDB-lite"/>
    </source>
</evidence>
<dbReference type="SMART" id="SM00054">
    <property type="entry name" value="EFh"/>
    <property type="match status" value="2"/>
</dbReference>
<dbReference type="FunFam" id="3.30.920.20:FF:000001">
    <property type="entry name" value="Microtubule-actin cross-linking factor 1"/>
    <property type="match status" value="1"/>
</dbReference>
<organism evidence="5 6">
    <name type="scientific">Manduca sexta</name>
    <name type="common">Tobacco hawkmoth</name>
    <name type="synonym">Tobacco hornworm</name>
    <dbReference type="NCBI Taxonomy" id="7130"/>
    <lineage>
        <taxon>Eukaryota</taxon>
        <taxon>Metazoa</taxon>
        <taxon>Ecdysozoa</taxon>
        <taxon>Arthropoda</taxon>
        <taxon>Hexapoda</taxon>
        <taxon>Insecta</taxon>
        <taxon>Pterygota</taxon>
        <taxon>Neoptera</taxon>
        <taxon>Endopterygota</taxon>
        <taxon>Lepidoptera</taxon>
        <taxon>Glossata</taxon>
        <taxon>Ditrysia</taxon>
        <taxon>Bombycoidea</taxon>
        <taxon>Sphingidae</taxon>
        <taxon>Sphinginae</taxon>
        <taxon>Sphingini</taxon>
        <taxon>Manduca</taxon>
    </lineage>
</organism>
<feature type="compositionally biased region" description="Basic and acidic residues" evidence="2">
    <location>
        <begin position="1541"/>
        <end position="1550"/>
    </location>
</feature>
<feature type="compositionally biased region" description="Low complexity" evidence="2">
    <location>
        <begin position="1303"/>
        <end position="1319"/>
    </location>
</feature>
<feature type="region of interest" description="Disordered" evidence="2">
    <location>
        <begin position="1270"/>
        <end position="1437"/>
    </location>
</feature>
<keyword evidence="1" id="KW-0175">Coiled coil</keyword>
<feature type="compositionally biased region" description="Polar residues" evidence="2">
    <location>
        <begin position="1370"/>
        <end position="1386"/>
    </location>
</feature>
<dbReference type="SMART" id="SM00243">
    <property type="entry name" value="GAS2"/>
    <property type="match status" value="1"/>
</dbReference>
<evidence type="ECO:0008006" key="7">
    <source>
        <dbReference type="Google" id="ProtNLM"/>
    </source>
</evidence>